<comment type="caution">
    <text evidence="7">Lacks conserved residue(s) required for the propagation of feature annotation.</text>
</comment>
<proteinExistence type="inferred from homology"/>
<evidence type="ECO:0000256" key="1">
    <source>
        <dbReference type="ARBA" id="ARBA00004937"/>
    </source>
</evidence>
<dbReference type="InterPro" id="IPR022675">
    <property type="entry name" value="G6P_DH_C"/>
</dbReference>
<name>A0A5E4V576_9BURK</name>
<dbReference type="HAMAP" id="MF_00966">
    <property type="entry name" value="G6PD"/>
    <property type="match status" value="1"/>
</dbReference>
<evidence type="ECO:0000256" key="2">
    <source>
        <dbReference type="ARBA" id="ARBA00009975"/>
    </source>
</evidence>
<evidence type="ECO:0000256" key="7">
    <source>
        <dbReference type="HAMAP-Rule" id="MF_00966"/>
    </source>
</evidence>
<dbReference type="GO" id="GO:0050661">
    <property type="term" value="F:NADP binding"/>
    <property type="evidence" value="ECO:0007669"/>
    <property type="project" value="UniProtKB-UniRule"/>
</dbReference>
<dbReference type="PROSITE" id="PS00069">
    <property type="entry name" value="G6P_DEHYDROGENASE"/>
    <property type="match status" value="1"/>
</dbReference>
<dbReference type="AlphaFoldDB" id="A0A5E4V576"/>
<dbReference type="NCBIfam" id="NF009492">
    <property type="entry name" value="PRK12853.1-3"/>
    <property type="match status" value="1"/>
</dbReference>
<dbReference type="EMBL" id="CABPRW010000005">
    <property type="protein sequence ID" value="VVE07462.1"/>
    <property type="molecule type" value="Genomic_DNA"/>
</dbReference>
<reference evidence="11 12" key="1">
    <citation type="submission" date="2019-08" db="EMBL/GenBank/DDBJ databases">
        <authorList>
            <person name="Peeters C."/>
        </authorList>
    </citation>
    <scope>NUCLEOTIDE SEQUENCE [LARGE SCALE GENOMIC DNA]</scope>
    <source>
        <strain evidence="11 12">LMG 31113</strain>
    </source>
</reference>
<feature type="binding site" evidence="7">
    <location>
        <position position="76"/>
    </location>
    <ligand>
        <name>NADP(+)</name>
        <dbReference type="ChEBI" id="CHEBI:58349"/>
    </ligand>
</feature>
<dbReference type="PIRSF" id="PIRSF000110">
    <property type="entry name" value="G6PD"/>
    <property type="match status" value="1"/>
</dbReference>
<feature type="domain" description="Glucose-6-phosphate dehydrogenase C-terminal" evidence="10">
    <location>
        <begin position="214"/>
        <end position="510"/>
    </location>
</feature>
<dbReference type="PANTHER" id="PTHR23429:SF0">
    <property type="entry name" value="GLUCOSE-6-PHOSPHATE 1-DEHYDROGENASE"/>
    <property type="match status" value="1"/>
</dbReference>
<dbReference type="PANTHER" id="PTHR23429">
    <property type="entry name" value="GLUCOSE-6-PHOSPHATE 1-DEHYDROGENASE G6PD"/>
    <property type="match status" value="1"/>
</dbReference>
<evidence type="ECO:0000256" key="5">
    <source>
        <dbReference type="ARBA" id="ARBA00023002"/>
    </source>
</evidence>
<evidence type="ECO:0000259" key="10">
    <source>
        <dbReference type="Pfam" id="PF02781"/>
    </source>
</evidence>
<protein>
    <recommendedName>
        <fullName evidence="7">Glucose-6-phosphate 1-dehydrogenase</fullName>
        <shortName evidence="7">G6PD</shortName>
        <ecNumber evidence="7">1.1.1.49</ecNumber>
    </recommendedName>
</protein>
<dbReference type="Gene3D" id="3.30.360.10">
    <property type="entry name" value="Dihydrodipicolinate Reductase, domain 2"/>
    <property type="match status" value="1"/>
</dbReference>
<feature type="binding site" evidence="7">
    <location>
        <position position="203"/>
    </location>
    <ligand>
        <name>substrate</name>
    </ligand>
</feature>
<dbReference type="InterPro" id="IPR036291">
    <property type="entry name" value="NAD(P)-bd_dom_sf"/>
</dbReference>
<feature type="region of interest" description="Disordered" evidence="8">
    <location>
        <begin position="1"/>
        <end position="21"/>
    </location>
</feature>
<evidence type="ECO:0000256" key="4">
    <source>
        <dbReference type="ARBA" id="ARBA00022857"/>
    </source>
</evidence>
<dbReference type="InterPro" id="IPR001282">
    <property type="entry name" value="G6P_DH"/>
</dbReference>
<dbReference type="GO" id="GO:0004345">
    <property type="term" value="F:glucose-6-phosphate dehydrogenase activity"/>
    <property type="evidence" value="ECO:0007669"/>
    <property type="project" value="UniProtKB-UniRule"/>
</dbReference>
<accession>A0A5E4V576</accession>
<dbReference type="Proteomes" id="UP000382577">
    <property type="component" value="Unassembled WGS sequence"/>
</dbReference>
<feature type="domain" description="Glucose-6-phosphate dehydrogenase NAD-binding" evidence="9">
    <location>
        <begin position="34"/>
        <end position="212"/>
    </location>
</feature>
<feature type="binding site" evidence="7">
    <location>
        <position position="241"/>
    </location>
    <ligand>
        <name>substrate</name>
    </ligand>
</feature>
<sequence length="515" mass="57746">MPAKFGRRQVVSMKSAGRTESTLSMNTPSPYTFVLFGATGDLSLRKVLPALFRAFRTGQLGSDAATDTGHILAISRKPMDAASYRAWCEEHARVHIKPDVWDEDAWKRFLATIDYMPLDLGRTEEFDALAERLSQRKGVRIFYLATGPSLFIPICEGLRSAKLNDNSRIVLEKPLGHDLASSVAINDAVGASFREDQIYRIDHYLGKEAVQNLLALRFGNAIFEPLWRRELIESIQITIAEAIGVEGRGEFYEQTGALRDMVQNHLLQLLAIVAMEPPLSMDADAVRDEKLRVLRSLRPLDDETVARNVVRGQYGGGAIDKSAVPAYVDEPGVPPDSQTETFVALKAEIDNWRWAGVPFFLRTGKRLGERVAEIVVNYRATPYPLLGEATAHPGANRLVIRLQPNESIRLYCLAKLPGEGMTLQSVHLDLAFDQFFKGHRMDAYERLLLDVINGRLALFVRRDEQEQAWRWVAPIQAYWSRQHKGPKRYAAGTWGPPAASALLAQYGTSWVEEDN</sequence>
<keyword evidence="5 7" id="KW-0560">Oxidoreductase</keyword>
<dbReference type="EC" id="1.1.1.49" evidence="7"/>
<dbReference type="InterPro" id="IPR022674">
    <property type="entry name" value="G6P_DH_NAD-bd"/>
</dbReference>
<dbReference type="SUPFAM" id="SSF51735">
    <property type="entry name" value="NAD(P)-binding Rossmann-fold domains"/>
    <property type="match status" value="1"/>
</dbReference>
<dbReference type="Pfam" id="PF02781">
    <property type="entry name" value="G6PD_C"/>
    <property type="match status" value="1"/>
</dbReference>
<evidence type="ECO:0000259" key="9">
    <source>
        <dbReference type="Pfam" id="PF00479"/>
    </source>
</evidence>
<keyword evidence="4 7" id="KW-0521">NADP</keyword>
<evidence type="ECO:0000256" key="3">
    <source>
        <dbReference type="ARBA" id="ARBA00022526"/>
    </source>
</evidence>
<gene>
    <name evidence="7" type="primary">zwf</name>
    <name evidence="11" type="ORF">PFI31113_02417</name>
</gene>
<comment type="similarity">
    <text evidence="2 7">Belongs to the glucose-6-phosphate dehydrogenase family.</text>
</comment>
<feature type="binding site" evidence="7">
    <location>
        <position position="365"/>
    </location>
    <ligand>
        <name>substrate</name>
    </ligand>
</feature>
<dbReference type="NCBIfam" id="TIGR00871">
    <property type="entry name" value="zwf"/>
    <property type="match status" value="1"/>
</dbReference>
<feature type="active site" description="Proton acceptor" evidence="7">
    <location>
        <position position="265"/>
    </location>
</feature>
<evidence type="ECO:0000313" key="12">
    <source>
        <dbReference type="Proteomes" id="UP000382577"/>
    </source>
</evidence>
<evidence type="ECO:0000313" key="11">
    <source>
        <dbReference type="EMBL" id="VVE07462.1"/>
    </source>
</evidence>
<dbReference type="Pfam" id="PF00479">
    <property type="entry name" value="G6PD_N"/>
    <property type="match status" value="1"/>
</dbReference>
<feature type="binding site" evidence="7">
    <location>
        <position position="173"/>
    </location>
    <ligand>
        <name>NADP(+)</name>
        <dbReference type="ChEBI" id="CHEBI:58349"/>
    </ligand>
</feature>
<evidence type="ECO:0000256" key="6">
    <source>
        <dbReference type="ARBA" id="ARBA00023277"/>
    </source>
</evidence>
<feature type="binding site" evidence="7">
    <location>
        <position position="207"/>
    </location>
    <ligand>
        <name>substrate</name>
    </ligand>
</feature>
<comment type="pathway">
    <text evidence="1 7">Carbohydrate degradation; pentose phosphate pathway; D-ribulose 5-phosphate from D-glucose 6-phosphate (oxidative stage): step 1/3.</text>
</comment>
<dbReference type="GO" id="GO:0005829">
    <property type="term" value="C:cytosol"/>
    <property type="evidence" value="ECO:0007669"/>
    <property type="project" value="TreeGrafter"/>
</dbReference>
<dbReference type="Gene3D" id="3.40.50.720">
    <property type="entry name" value="NAD(P)-binding Rossmann-like Domain"/>
    <property type="match status" value="1"/>
</dbReference>
<organism evidence="11 12">
    <name type="scientific">Pandoraea fibrosis</name>
    <dbReference type="NCBI Taxonomy" id="1891094"/>
    <lineage>
        <taxon>Bacteria</taxon>
        <taxon>Pseudomonadati</taxon>
        <taxon>Pseudomonadota</taxon>
        <taxon>Betaproteobacteria</taxon>
        <taxon>Burkholderiales</taxon>
        <taxon>Burkholderiaceae</taxon>
        <taxon>Pandoraea</taxon>
    </lineage>
</organism>
<comment type="catalytic activity">
    <reaction evidence="7">
        <text>D-glucose 6-phosphate + NADP(+) = 6-phospho-D-glucono-1,5-lactone + NADPH + H(+)</text>
        <dbReference type="Rhea" id="RHEA:15841"/>
        <dbReference type="ChEBI" id="CHEBI:15378"/>
        <dbReference type="ChEBI" id="CHEBI:57783"/>
        <dbReference type="ChEBI" id="CHEBI:57955"/>
        <dbReference type="ChEBI" id="CHEBI:58349"/>
        <dbReference type="ChEBI" id="CHEBI:61548"/>
        <dbReference type="EC" id="1.1.1.49"/>
    </reaction>
</comment>
<feature type="binding site" evidence="7">
    <location>
        <begin position="119"/>
        <end position="120"/>
    </location>
    <ligand>
        <name>NADP(+)</name>
        <dbReference type="ChEBI" id="CHEBI:58349"/>
    </ligand>
</feature>
<dbReference type="GO" id="GO:0006006">
    <property type="term" value="P:glucose metabolic process"/>
    <property type="evidence" value="ECO:0007669"/>
    <property type="project" value="UniProtKB-KW"/>
</dbReference>
<dbReference type="PRINTS" id="PR00079">
    <property type="entry name" value="G6PDHDRGNASE"/>
</dbReference>
<feature type="binding site" evidence="7">
    <location>
        <position position="260"/>
    </location>
    <ligand>
        <name>substrate</name>
    </ligand>
</feature>
<evidence type="ECO:0000256" key="8">
    <source>
        <dbReference type="SAM" id="MobiDB-lite"/>
    </source>
</evidence>
<keyword evidence="3 7" id="KW-0313">Glucose metabolism</keyword>
<dbReference type="InterPro" id="IPR019796">
    <property type="entry name" value="G6P_DH_AS"/>
</dbReference>
<dbReference type="UniPathway" id="UPA00115">
    <property type="reaction ID" value="UER00408"/>
</dbReference>
<keyword evidence="6 7" id="KW-0119">Carbohydrate metabolism</keyword>
<dbReference type="GO" id="GO:0009051">
    <property type="term" value="P:pentose-phosphate shunt, oxidative branch"/>
    <property type="evidence" value="ECO:0007669"/>
    <property type="project" value="TreeGrafter"/>
</dbReference>
<comment type="function">
    <text evidence="7">Catalyzes the oxidation of glucose 6-phosphate to 6-phosphogluconolactone.</text>
</comment>
<dbReference type="SUPFAM" id="SSF55347">
    <property type="entry name" value="Glyceraldehyde-3-phosphate dehydrogenase-like, C-terminal domain"/>
    <property type="match status" value="1"/>
</dbReference>